<dbReference type="Proteomes" id="UP000784294">
    <property type="component" value="Unassembled WGS sequence"/>
</dbReference>
<feature type="compositionally biased region" description="Polar residues" evidence="1">
    <location>
        <begin position="148"/>
        <end position="160"/>
    </location>
</feature>
<evidence type="ECO:0000313" key="2">
    <source>
        <dbReference type="EMBL" id="VEL36605.1"/>
    </source>
</evidence>
<proteinExistence type="predicted"/>
<comment type="caution">
    <text evidence="2">The sequence shown here is derived from an EMBL/GenBank/DDBJ whole genome shotgun (WGS) entry which is preliminary data.</text>
</comment>
<reference evidence="2" key="1">
    <citation type="submission" date="2018-11" db="EMBL/GenBank/DDBJ databases">
        <authorList>
            <consortium name="Pathogen Informatics"/>
        </authorList>
    </citation>
    <scope>NUCLEOTIDE SEQUENCE</scope>
</reference>
<gene>
    <name evidence="2" type="ORF">PXEA_LOCUS30045</name>
</gene>
<feature type="region of interest" description="Disordered" evidence="1">
    <location>
        <begin position="89"/>
        <end position="160"/>
    </location>
</feature>
<dbReference type="EMBL" id="CAAALY010252703">
    <property type="protein sequence ID" value="VEL36605.1"/>
    <property type="molecule type" value="Genomic_DNA"/>
</dbReference>
<dbReference type="AlphaFoldDB" id="A0A3S5CTW8"/>
<evidence type="ECO:0000256" key="1">
    <source>
        <dbReference type="SAM" id="MobiDB-lite"/>
    </source>
</evidence>
<organism evidence="2 3">
    <name type="scientific">Protopolystoma xenopodis</name>
    <dbReference type="NCBI Taxonomy" id="117903"/>
    <lineage>
        <taxon>Eukaryota</taxon>
        <taxon>Metazoa</taxon>
        <taxon>Spiralia</taxon>
        <taxon>Lophotrochozoa</taxon>
        <taxon>Platyhelminthes</taxon>
        <taxon>Monogenea</taxon>
        <taxon>Polyopisthocotylea</taxon>
        <taxon>Polystomatidea</taxon>
        <taxon>Polystomatidae</taxon>
        <taxon>Protopolystoma</taxon>
    </lineage>
</organism>
<feature type="region of interest" description="Disordered" evidence="1">
    <location>
        <begin position="18"/>
        <end position="46"/>
    </location>
</feature>
<sequence>MDRLCSFEKNELSQIVCEHRPTASLATPQSPASRRPRDDSGITDKPLNAKSPSACFCACFRCTPTNGPPDDKWLPAPVTGQTFLLSIQRRSHMAHQENPPQTWLIRPPRHNDGSRSVLDCCPDQPQRKHHQRYSLESADDSGDLLDNMPSSESINYSEIR</sequence>
<accession>A0A3S5CTW8</accession>
<name>A0A3S5CTW8_9PLAT</name>
<evidence type="ECO:0000313" key="3">
    <source>
        <dbReference type="Proteomes" id="UP000784294"/>
    </source>
</evidence>
<protein>
    <submittedName>
        <fullName evidence="2">Uncharacterized protein</fullName>
    </submittedName>
</protein>
<keyword evidence="3" id="KW-1185">Reference proteome</keyword>